<name>I3YX54_AEQSU</name>
<keyword evidence="3" id="KW-0732">Signal</keyword>
<dbReference type="GO" id="GO:0016020">
    <property type="term" value="C:membrane"/>
    <property type="evidence" value="ECO:0007669"/>
    <property type="project" value="InterPro"/>
</dbReference>
<dbReference type="SUPFAM" id="SSF55874">
    <property type="entry name" value="ATPase domain of HSP90 chaperone/DNA topoisomerase II/histidine kinase"/>
    <property type="match status" value="1"/>
</dbReference>
<evidence type="ECO:0000259" key="5">
    <source>
        <dbReference type="Pfam" id="PF07695"/>
    </source>
</evidence>
<dbReference type="PANTHER" id="PTHR34220">
    <property type="entry name" value="SENSOR HISTIDINE KINASE YPDA"/>
    <property type="match status" value="1"/>
</dbReference>
<dbReference type="InterPro" id="IPR010559">
    <property type="entry name" value="Sig_transdc_His_kin_internal"/>
</dbReference>
<keyword evidence="2" id="KW-0812">Transmembrane</keyword>
<keyword evidence="8" id="KW-1185">Reference proteome</keyword>
<feature type="transmembrane region" description="Helical" evidence="2">
    <location>
        <begin position="184"/>
        <end position="205"/>
    </location>
</feature>
<evidence type="ECO:0000259" key="6">
    <source>
        <dbReference type="Pfam" id="PF07696"/>
    </source>
</evidence>
<feature type="chain" id="PRO_5003683727" evidence="3">
    <location>
        <begin position="21"/>
        <end position="675"/>
    </location>
</feature>
<organism evidence="7 8">
    <name type="scientific">Aequorivita sublithincola (strain DSM 14238 / LMG 21431 / ACAM 643 / 9-3)</name>
    <dbReference type="NCBI Taxonomy" id="746697"/>
    <lineage>
        <taxon>Bacteria</taxon>
        <taxon>Pseudomonadati</taxon>
        <taxon>Bacteroidota</taxon>
        <taxon>Flavobacteriia</taxon>
        <taxon>Flavobacteriales</taxon>
        <taxon>Flavobacteriaceae</taxon>
        <taxon>Aequorivita</taxon>
    </lineage>
</organism>
<feature type="transmembrane region" description="Helical" evidence="2">
    <location>
        <begin position="283"/>
        <end position="306"/>
    </location>
</feature>
<dbReference type="InterPro" id="IPR036890">
    <property type="entry name" value="HATPase_C_sf"/>
</dbReference>
<dbReference type="HOGENOM" id="CLU_028525_0_0_10"/>
<feature type="transmembrane region" description="Helical" evidence="2">
    <location>
        <begin position="312"/>
        <end position="335"/>
    </location>
</feature>
<evidence type="ECO:0000256" key="2">
    <source>
        <dbReference type="SAM" id="Phobius"/>
    </source>
</evidence>
<sequence length="675" mass="79117">MRIYFLITFCFLASLTHLHGQIVADSISYKLSLLNNEEVEVLRTDPKTTFEEIQTKTGWKQYNLNYNATSKTAIWLKFQIENRSDDTLHNYLYSKNHVTTIFQQNGNAFKKWKDGIFVPLSKDTDKATDFFTELTLAPFQKSQIYVKLKTYHQPRVNSYPTLYSGKGYIKYSRSGNKNQTNTIAFIYFYTISLLTIILFTVVFWLRMSAKLYLYYLGYLFFQLLYGLIILGRTAGPIGNVFQYFPKLAYNLNEPIQFAFIGFYIFFINHLLTIKKYNKSLARVLKYFGYVCFLYAIAYIFSTYYFHDKYLNGLLFSIVRIIILPLNLALFVWILLKVKHPLLIFFILGQSFFFIAAALASYVGSSAFHYDSESIVAFTEAPNIIFQIGLLIEVYCFSLALGHNVFLLQKEKEDTSYRLIVQLRENQTLQETMNRELDEKINEKTDELIQLYSEIEMEKEQKIKNDFNQKIRETEMIALRSQMNPHFIFNSLSAIKHLMMTFRKDDAIAYLDDFSSLLRGILQNSNLKKITVEEELEILELYLSLEKNRMGKEFEYNIYFSSREELSQFNIPPLLLQPIVENAIWHGLHPSLKFKKNLTIIFETSEDLKIIIEDNGIGRKESSKKKKLHNSMGSTIVQDRLTLYNHLNDHSIHLKTTDLEEDENALGTRITLTYQY</sequence>
<dbReference type="KEGG" id="asl:Aeqsu_2109"/>
<dbReference type="InterPro" id="IPR011622">
    <property type="entry name" value="7TMR_DISM_rcpt_extracell_dom2"/>
</dbReference>
<dbReference type="InterPro" id="IPR011623">
    <property type="entry name" value="7TMR_DISM_rcpt_extracell_dom1"/>
</dbReference>
<dbReference type="InterPro" id="IPR050640">
    <property type="entry name" value="Bact_2-comp_sensor_kinase"/>
</dbReference>
<feature type="domain" description="7TM-DISM receptor extracellular" evidence="5">
    <location>
        <begin position="186"/>
        <end position="402"/>
    </location>
</feature>
<dbReference type="Gene3D" id="3.30.565.10">
    <property type="entry name" value="Histidine kinase-like ATPase, C-terminal domain"/>
    <property type="match status" value="1"/>
</dbReference>
<gene>
    <name evidence="7" type="ordered locus">Aeqsu_2109</name>
</gene>
<feature type="transmembrane region" description="Helical" evidence="2">
    <location>
        <begin position="383"/>
        <end position="407"/>
    </location>
</feature>
<feature type="coiled-coil region" evidence="1">
    <location>
        <begin position="433"/>
        <end position="460"/>
    </location>
</feature>
<dbReference type="AlphaFoldDB" id="I3YX54"/>
<dbReference type="GO" id="GO:0000155">
    <property type="term" value="F:phosphorelay sensor kinase activity"/>
    <property type="evidence" value="ECO:0007669"/>
    <property type="project" value="InterPro"/>
</dbReference>
<dbReference type="Pfam" id="PF06580">
    <property type="entry name" value="His_kinase"/>
    <property type="match status" value="1"/>
</dbReference>
<accession>I3YX54</accession>
<evidence type="ECO:0000313" key="7">
    <source>
        <dbReference type="EMBL" id="AFL81572.1"/>
    </source>
</evidence>
<evidence type="ECO:0000259" key="4">
    <source>
        <dbReference type="Pfam" id="PF06580"/>
    </source>
</evidence>
<dbReference type="STRING" id="746697.Aeqsu_2109"/>
<reference evidence="7 8" key="1">
    <citation type="submission" date="2012-06" db="EMBL/GenBank/DDBJ databases">
        <title>The complete genome of Aequorivita sublithincola DSM 14238.</title>
        <authorList>
            <consortium name="US DOE Joint Genome Institute (JGI-PGF)"/>
            <person name="Lucas S."/>
            <person name="Copeland A."/>
            <person name="Lapidus A."/>
            <person name="Goodwin L."/>
            <person name="Pitluck S."/>
            <person name="Peters L."/>
            <person name="Munk A.C.C."/>
            <person name="Kyrpides N."/>
            <person name="Mavromatis K."/>
            <person name="Pagani I."/>
            <person name="Ivanova N."/>
            <person name="Ovchinnikova G."/>
            <person name="Zeytun A."/>
            <person name="Detter J.C."/>
            <person name="Han C."/>
            <person name="Land M."/>
            <person name="Hauser L."/>
            <person name="Markowitz V."/>
            <person name="Cheng J.-F."/>
            <person name="Hugenholtz P."/>
            <person name="Woyke T."/>
            <person name="Wu D."/>
            <person name="Tindall B."/>
            <person name="Faehnrich R."/>
            <person name="Brambilla E."/>
            <person name="Klenk H.-P."/>
            <person name="Eisen J.A."/>
        </authorList>
    </citation>
    <scope>NUCLEOTIDE SEQUENCE [LARGE SCALE GENOMIC DNA]</scope>
    <source>
        <strain evidence="8">DSM 14238 / LMG 21431 / ACAM 643 / 9-3</strain>
    </source>
</reference>
<dbReference type="eggNOG" id="COG2972">
    <property type="taxonomic scope" value="Bacteria"/>
</dbReference>
<feature type="transmembrane region" description="Helical" evidence="2">
    <location>
        <begin position="254"/>
        <end position="271"/>
    </location>
</feature>
<dbReference type="EMBL" id="CP003280">
    <property type="protein sequence ID" value="AFL81572.1"/>
    <property type="molecule type" value="Genomic_DNA"/>
</dbReference>
<dbReference type="Gene3D" id="2.60.40.2380">
    <property type="match status" value="1"/>
</dbReference>
<evidence type="ECO:0000313" key="8">
    <source>
        <dbReference type="Proteomes" id="UP000006049"/>
    </source>
</evidence>
<feature type="domain" description="7TM-DISM receptor extracellular" evidence="6">
    <location>
        <begin position="44"/>
        <end position="152"/>
    </location>
</feature>
<feature type="transmembrane region" description="Helical" evidence="2">
    <location>
        <begin position="342"/>
        <end position="363"/>
    </location>
</feature>
<dbReference type="Pfam" id="PF07696">
    <property type="entry name" value="7TMR-DISMED2"/>
    <property type="match status" value="1"/>
</dbReference>
<keyword evidence="2" id="KW-1133">Transmembrane helix</keyword>
<dbReference type="Pfam" id="PF07695">
    <property type="entry name" value="7TMR-DISM_7TM"/>
    <property type="match status" value="1"/>
</dbReference>
<dbReference type="OrthoDB" id="6190788at2"/>
<dbReference type="PANTHER" id="PTHR34220:SF7">
    <property type="entry name" value="SENSOR HISTIDINE KINASE YPDA"/>
    <property type="match status" value="1"/>
</dbReference>
<feature type="domain" description="Signal transduction histidine kinase internal region" evidence="4">
    <location>
        <begin position="474"/>
        <end position="552"/>
    </location>
</feature>
<evidence type="ECO:0000256" key="3">
    <source>
        <dbReference type="SAM" id="SignalP"/>
    </source>
</evidence>
<protein>
    <submittedName>
        <fullName evidence="7">Putative regulator of cell autolysis</fullName>
    </submittedName>
</protein>
<dbReference type="Proteomes" id="UP000006049">
    <property type="component" value="Chromosome"/>
</dbReference>
<feature type="signal peptide" evidence="3">
    <location>
        <begin position="1"/>
        <end position="20"/>
    </location>
</feature>
<feature type="transmembrane region" description="Helical" evidence="2">
    <location>
        <begin position="212"/>
        <end position="234"/>
    </location>
</feature>
<proteinExistence type="predicted"/>
<keyword evidence="1" id="KW-0175">Coiled coil</keyword>
<evidence type="ECO:0000256" key="1">
    <source>
        <dbReference type="SAM" id="Coils"/>
    </source>
</evidence>
<keyword evidence="2" id="KW-0472">Membrane</keyword>